<organism evidence="14 15">
    <name type="scientific">Streptomyces spinoverrucosus</name>
    <dbReference type="NCBI Taxonomy" id="284043"/>
    <lineage>
        <taxon>Bacteria</taxon>
        <taxon>Bacillati</taxon>
        <taxon>Actinomycetota</taxon>
        <taxon>Actinomycetes</taxon>
        <taxon>Kitasatosporales</taxon>
        <taxon>Streptomycetaceae</taxon>
        <taxon>Streptomyces</taxon>
    </lineage>
</organism>
<dbReference type="AlphaFoldDB" id="A0A4Y3VTS1"/>
<dbReference type="GO" id="GO:0045454">
    <property type="term" value="P:cell redox homeostasis"/>
    <property type="evidence" value="ECO:0007669"/>
    <property type="project" value="TreeGrafter"/>
</dbReference>
<keyword evidence="15" id="KW-1185">Reference proteome</keyword>
<evidence type="ECO:0000313" key="14">
    <source>
        <dbReference type="EMBL" id="GEC10247.1"/>
    </source>
</evidence>
<evidence type="ECO:0000256" key="8">
    <source>
        <dbReference type="ARBA" id="ARBA00023015"/>
    </source>
</evidence>
<evidence type="ECO:0000256" key="6">
    <source>
        <dbReference type="ARBA" id="ARBA00023004"/>
    </source>
</evidence>
<evidence type="ECO:0000256" key="12">
    <source>
        <dbReference type="SAM" id="MobiDB-lite"/>
    </source>
</evidence>
<dbReference type="PANTHER" id="PTHR38839">
    <property type="entry name" value="TRANSCRIPTIONAL REGULATOR WHID-RELATED"/>
    <property type="match status" value="1"/>
</dbReference>
<evidence type="ECO:0000256" key="3">
    <source>
        <dbReference type="ARBA" id="ARBA00006597"/>
    </source>
</evidence>
<comment type="cofactor">
    <cofactor evidence="1">
        <name>[4Fe-4S] cluster</name>
        <dbReference type="ChEBI" id="CHEBI:49883"/>
    </cofactor>
</comment>
<evidence type="ECO:0000256" key="5">
    <source>
        <dbReference type="ARBA" id="ARBA00022723"/>
    </source>
</evidence>
<gene>
    <name evidence="14" type="ORF">SSP24_79020</name>
</gene>
<evidence type="ECO:0000256" key="9">
    <source>
        <dbReference type="ARBA" id="ARBA00023125"/>
    </source>
</evidence>
<dbReference type="EMBL" id="BJND01000099">
    <property type="protein sequence ID" value="GEC10247.1"/>
    <property type="molecule type" value="Genomic_DNA"/>
</dbReference>
<evidence type="ECO:0000256" key="4">
    <source>
        <dbReference type="ARBA" id="ARBA00022485"/>
    </source>
</evidence>
<dbReference type="GO" id="GO:0046872">
    <property type="term" value="F:metal ion binding"/>
    <property type="evidence" value="ECO:0007669"/>
    <property type="project" value="UniProtKB-KW"/>
</dbReference>
<keyword evidence="6" id="KW-0408">Iron</keyword>
<sequence length="95" mass="10790">MTTLRVPDFVHDSSLPPLPCASHRIDPDLFFPHWSDSTTKQLAEAICGPCPVRDACRAHGRDQRERGIWGGETETQRRRAVNVPRKGTSKRRVRT</sequence>
<reference evidence="14 15" key="1">
    <citation type="submission" date="2019-06" db="EMBL/GenBank/DDBJ databases">
        <title>Whole genome shotgun sequence of Streptomyces spinoverrucosus NBRC 14228.</title>
        <authorList>
            <person name="Hosoyama A."/>
            <person name="Uohara A."/>
            <person name="Ohji S."/>
            <person name="Ichikawa N."/>
        </authorList>
    </citation>
    <scope>NUCLEOTIDE SEQUENCE [LARGE SCALE GENOMIC DNA]</scope>
    <source>
        <strain evidence="14 15">NBRC 14228</strain>
    </source>
</reference>
<dbReference type="Proteomes" id="UP000317881">
    <property type="component" value="Unassembled WGS sequence"/>
</dbReference>
<evidence type="ECO:0000259" key="13">
    <source>
        <dbReference type="PROSITE" id="PS51674"/>
    </source>
</evidence>
<comment type="caution">
    <text evidence="14">The sequence shown here is derived from an EMBL/GenBank/DDBJ whole genome shotgun (WGS) entry which is preliminary data.</text>
</comment>
<feature type="region of interest" description="Disordered" evidence="12">
    <location>
        <begin position="61"/>
        <end position="95"/>
    </location>
</feature>
<keyword evidence="5" id="KW-0479">Metal-binding</keyword>
<evidence type="ECO:0000256" key="10">
    <source>
        <dbReference type="ARBA" id="ARBA00023157"/>
    </source>
</evidence>
<protein>
    <recommendedName>
        <fullName evidence="13">4Fe-4S Wbl-type domain-containing protein</fullName>
    </recommendedName>
</protein>
<dbReference type="OrthoDB" id="5244115at2"/>
<dbReference type="Pfam" id="PF02467">
    <property type="entry name" value="Whib"/>
    <property type="match status" value="1"/>
</dbReference>
<proteinExistence type="inferred from homology"/>
<evidence type="ECO:0000256" key="1">
    <source>
        <dbReference type="ARBA" id="ARBA00001966"/>
    </source>
</evidence>
<evidence type="ECO:0000256" key="11">
    <source>
        <dbReference type="ARBA" id="ARBA00023163"/>
    </source>
</evidence>
<keyword evidence="10" id="KW-1015">Disulfide bond</keyword>
<keyword evidence="4" id="KW-0004">4Fe-4S</keyword>
<evidence type="ECO:0000256" key="7">
    <source>
        <dbReference type="ARBA" id="ARBA00023014"/>
    </source>
</evidence>
<comment type="subcellular location">
    <subcellularLocation>
        <location evidence="2">Cytoplasm</location>
    </subcellularLocation>
</comment>
<dbReference type="InterPro" id="IPR034768">
    <property type="entry name" value="4FE4S_WBL"/>
</dbReference>
<keyword evidence="11" id="KW-0804">Transcription</keyword>
<dbReference type="GO" id="GO:0045892">
    <property type="term" value="P:negative regulation of DNA-templated transcription"/>
    <property type="evidence" value="ECO:0007669"/>
    <property type="project" value="TreeGrafter"/>
</dbReference>
<comment type="similarity">
    <text evidence="3">Belongs to the WhiB family.</text>
</comment>
<evidence type="ECO:0000313" key="15">
    <source>
        <dbReference type="Proteomes" id="UP000317881"/>
    </source>
</evidence>
<evidence type="ECO:0000256" key="2">
    <source>
        <dbReference type="ARBA" id="ARBA00004496"/>
    </source>
</evidence>
<feature type="domain" description="4Fe-4S Wbl-type" evidence="13">
    <location>
        <begin position="19"/>
        <end position="79"/>
    </location>
</feature>
<dbReference type="GO" id="GO:0003677">
    <property type="term" value="F:DNA binding"/>
    <property type="evidence" value="ECO:0007669"/>
    <property type="project" value="UniProtKB-KW"/>
</dbReference>
<keyword evidence="7" id="KW-0411">Iron-sulfur</keyword>
<keyword evidence="8" id="KW-0805">Transcription regulation</keyword>
<dbReference type="GO" id="GO:0051539">
    <property type="term" value="F:4 iron, 4 sulfur cluster binding"/>
    <property type="evidence" value="ECO:0007669"/>
    <property type="project" value="UniProtKB-KW"/>
</dbReference>
<dbReference type="InterPro" id="IPR003482">
    <property type="entry name" value="Whib"/>
</dbReference>
<name>A0A4Y3VTS1_9ACTN</name>
<keyword evidence="9" id="KW-0238">DNA-binding</keyword>
<dbReference type="GO" id="GO:0005737">
    <property type="term" value="C:cytoplasm"/>
    <property type="evidence" value="ECO:0007669"/>
    <property type="project" value="UniProtKB-SubCell"/>
</dbReference>
<accession>A0A4Y3VTS1</accession>
<dbReference type="RefSeq" id="WP_141315631.1">
    <property type="nucleotide sequence ID" value="NZ_BJND01000099.1"/>
</dbReference>
<dbReference type="GO" id="GO:0047134">
    <property type="term" value="F:protein-disulfide reductase [NAD(P)H] activity"/>
    <property type="evidence" value="ECO:0007669"/>
    <property type="project" value="TreeGrafter"/>
</dbReference>
<dbReference type="PROSITE" id="PS51674">
    <property type="entry name" value="4FE4S_WBL"/>
    <property type="match status" value="1"/>
</dbReference>